<dbReference type="AlphaFoldDB" id="A0A285J1H9"/>
<proteinExistence type="predicted"/>
<dbReference type="SMART" id="SM00829">
    <property type="entry name" value="PKS_ER"/>
    <property type="match status" value="1"/>
</dbReference>
<dbReference type="PANTHER" id="PTHR44154:SF1">
    <property type="entry name" value="QUINONE OXIDOREDUCTASE"/>
    <property type="match status" value="1"/>
</dbReference>
<dbReference type="SUPFAM" id="SSF50129">
    <property type="entry name" value="GroES-like"/>
    <property type="match status" value="1"/>
</dbReference>
<dbReference type="InterPro" id="IPR051603">
    <property type="entry name" value="Zinc-ADH_QOR/CCCR"/>
</dbReference>
<evidence type="ECO:0000313" key="3">
    <source>
        <dbReference type="EMBL" id="SNY53737.1"/>
    </source>
</evidence>
<dbReference type="Proteomes" id="UP000219612">
    <property type="component" value="Unassembled WGS sequence"/>
</dbReference>
<evidence type="ECO:0000259" key="2">
    <source>
        <dbReference type="SMART" id="SM00829"/>
    </source>
</evidence>
<keyword evidence="4" id="KW-1185">Reference proteome</keyword>
<accession>A0A285J1H9</accession>
<dbReference type="Gene3D" id="3.90.180.10">
    <property type="entry name" value="Medium-chain alcohol dehydrogenases, catalytic domain"/>
    <property type="match status" value="1"/>
</dbReference>
<feature type="domain" description="Enoyl reductase (ER)" evidence="2">
    <location>
        <begin position="10"/>
        <end position="309"/>
    </location>
</feature>
<gene>
    <name evidence="3" type="ORF">SAMN05421748_114158</name>
</gene>
<dbReference type="SUPFAM" id="SSF51735">
    <property type="entry name" value="NAD(P)-binding Rossmann-fold domains"/>
    <property type="match status" value="1"/>
</dbReference>
<dbReference type="InterPro" id="IPR011032">
    <property type="entry name" value="GroES-like_sf"/>
</dbReference>
<dbReference type="InterPro" id="IPR020843">
    <property type="entry name" value="ER"/>
</dbReference>
<dbReference type="InterPro" id="IPR013154">
    <property type="entry name" value="ADH-like_N"/>
</dbReference>
<name>A0A285J1H9_9ACTN</name>
<sequence length="311" mass="32237">MKAIVARDYGPPESFELADVPIPAAGAGQIQVRIAAASLNPGDIVIPSGAYPVRLEFPHVLGNDFAGTVSAVGEGVTAYSIGDEVFGHSVPRALGALAGANRPSVTTGTLAEYAVFEAGTPFIAHRPDSLDVATAAALPTVGLTARALMIRAEPKPGETVLVIGATGGVGTTVLPLLAGCRVIATGRPEDRDTLLGRGATEVIGYDGYPAEGVDLVLNLVRPTDQLREAAQSLKPGGRLFTITFPPPRPEMIGRDDVRFELVLDVDGDLGGMRDVAGLSPLITGRYSIDDGVQALIDFARNHTVGKLVVTT</sequence>
<dbReference type="CDD" id="cd05289">
    <property type="entry name" value="MDR_like_2"/>
    <property type="match status" value="1"/>
</dbReference>
<dbReference type="Gene3D" id="3.40.50.720">
    <property type="entry name" value="NAD(P)-binding Rossmann-like Domain"/>
    <property type="match status" value="1"/>
</dbReference>
<dbReference type="Pfam" id="PF08240">
    <property type="entry name" value="ADH_N"/>
    <property type="match status" value="1"/>
</dbReference>
<evidence type="ECO:0000313" key="4">
    <source>
        <dbReference type="Proteomes" id="UP000219612"/>
    </source>
</evidence>
<organism evidence="3 4">
    <name type="scientific">Paractinoplanes atraurantiacus</name>
    <dbReference type="NCBI Taxonomy" id="1036182"/>
    <lineage>
        <taxon>Bacteria</taxon>
        <taxon>Bacillati</taxon>
        <taxon>Actinomycetota</taxon>
        <taxon>Actinomycetes</taxon>
        <taxon>Micromonosporales</taxon>
        <taxon>Micromonosporaceae</taxon>
        <taxon>Paractinoplanes</taxon>
    </lineage>
</organism>
<protein>
    <submittedName>
        <fullName evidence="3">NADPH:quinone reductase</fullName>
    </submittedName>
</protein>
<keyword evidence="1" id="KW-0521">NADP</keyword>
<dbReference type="RefSeq" id="WP_097323237.1">
    <property type="nucleotide sequence ID" value="NZ_OBDY01000014.1"/>
</dbReference>
<dbReference type="OrthoDB" id="3175656at2"/>
<dbReference type="Pfam" id="PF13602">
    <property type="entry name" value="ADH_zinc_N_2"/>
    <property type="match status" value="1"/>
</dbReference>
<dbReference type="PANTHER" id="PTHR44154">
    <property type="entry name" value="QUINONE OXIDOREDUCTASE"/>
    <property type="match status" value="1"/>
</dbReference>
<dbReference type="EMBL" id="OBDY01000014">
    <property type="protein sequence ID" value="SNY53737.1"/>
    <property type="molecule type" value="Genomic_DNA"/>
</dbReference>
<dbReference type="InterPro" id="IPR036291">
    <property type="entry name" value="NAD(P)-bd_dom_sf"/>
</dbReference>
<reference evidence="3 4" key="1">
    <citation type="submission" date="2017-09" db="EMBL/GenBank/DDBJ databases">
        <authorList>
            <person name="Ehlers B."/>
            <person name="Leendertz F.H."/>
        </authorList>
    </citation>
    <scope>NUCLEOTIDE SEQUENCE [LARGE SCALE GENOMIC DNA]</scope>
    <source>
        <strain evidence="3 4">CGMCC 4.6857</strain>
    </source>
</reference>
<evidence type="ECO:0000256" key="1">
    <source>
        <dbReference type="ARBA" id="ARBA00022857"/>
    </source>
</evidence>
<dbReference type="GO" id="GO:0016491">
    <property type="term" value="F:oxidoreductase activity"/>
    <property type="evidence" value="ECO:0007669"/>
    <property type="project" value="InterPro"/>
</dbReference>